<gene>
    <name evidence="6" type="ORF">ACKI18_26080</name>
</gene>
<dbReference type="SUPFAM" id="SSF54001">
    <property type="entry name" value="Cysteine proteinases"/>
    <property type="match status" value="1"/>
</dbReference>
<proteinExistence type="inferred from homology"/>
<dbReference type="RefSeq" id="WP_055722072.1">
    <property type="nucleotide sequence ID" value="NZ_JBJVNI010000014.1"/>
</dbReference>
<dbReference type="Gene3D" id="3.90.1720.10">
    <property type="entry name" value="endopeptidase domain like (from Nostoc punctiforme)"/>
    <property type="match status" value="1"/>
</dbReference>
<comment type="caution">
    <text evidence="6">The sequence shown here is derived from an EMBL/GenBank/DDBJ whole genome shotgun (WGS) entry which is preliminary data.</text>
</comment>
<dbReference type="EMBL" id="JBJVNI010000014">
    <property type="protein sequence ID" value="MFM9612172.1"/>
    <property type="molecule type" value="Genomic_DNA"/>
</dbReference>
<keyword evidence="3" id="KW-0378">Hydrolase</keyword>
<dbReference type="PROSITE" id="PS51935">
    <property type="entry name" value="NLPC_P60"/>
    <property type="match status" value="1"/>
</dbReference>
<evidence type="ECO:0000256" key="2">
    <source>
        <dbReference type="ARBA" id="ARBA00022670"/>
    </source>
</evidence>
<dbReference type="InterPro" id="IPR038765">
    <property type="entry name" value="Papain-like_cys_pep_sf"/>
</dbReference>
<feature type="domain" description="NlpC/P60" evidence="5">
    <location>
        <begin position="181"/>
        <end position="348"/>
    </location>
</feature>
<name>A0ABW9HVN9_9ACTN</name>
<evidence type="ECO:0000313" key="7">
    <source>
        <dbReference type="Proteomes" id="UP001631957"/>
    </source>
</evidence>
<dbReference type="Proteomes" id="UP001631957">
    <property type="component" value="Unassembled WGS sequence"/>
</dbReference>
<organism evidence="6 7">
    <name type="scientific">Streptomyces niveiscabiei</name>
    <dbReference type="NCBI Taxonomy" id="164115"/>
    <lineage>
        <taxon>Bacteria</taxon>
        <taxon>Bacillati</taxon>
        <taxon>Actinomycetota</taxon>
        <taxon>Actinomycetes</taxon>
        <taxon>Kitasatosporales</taxon>
        <taxon>Streptomycetaceae</taxon>
        <taxon>Streptomyces</taxon>
    </lineage>
</organism>
<evidence type="ECO:0000256" key="4">
    <source>
        <dbReference type="ARBA" id="ARBA00022807"/>
    </source>
</evidence>
<keyword evidence="4" id="KW-0788">Thiol protease</keyword>
<sequence>MKRLLTRNTVLFLVTAVLFAATCGLAMQLRHRGDTRAAAPVPPTPSAPPAAEIQARSGTLLFERIGNPARTVARDRSGTVVATFTDGARTAVLTGPGRTFAEPRTTDAKVVTKSWVRLLPTPWTQGAERGAWFTPWLTSRLADRGPDILATAFEYVAGAPTRKTAAGVAYSGAARYTPDTTGGSARAGSDFYDYLGVPWTFPDTVVRSPEKDRARSVDSSGYVRLVYGYRAGVALDSRDNATGGGLQRSPDGIARGRLGVPVIPLTDRRPAAVQQLQPGDLVFFRAQEQSGKRIDHIGIYLGLDTADHPRFISSRKNAGGPTMGDKGGTSQLDGGGYYAQALRAARRI</sequence>
<reference evidence="6 7" key="1">
    <citation type="submission" date="2024-12" db="EMBL/GenBank/DDBJ databases">
        <title>Forecasting of Potato common scab and diversities of Pathogenic streptomyces spp. in china.</title>
        <authorList>
            <person name="Handique U."/>
            <person name="Wu J."/>
        </authorList>
    </citation>
    <scope>NUCLEOTIDE SEQUENCE [LARGE SCALE GENOMIC DNA]</scope>
    <source>
        <strain evidence="6 7">ZRIMU1530</strain>
    </source>
</reference>
<keyword evidence="7" id="KW-1185">Reference proteome</keyword>
<evidence type="ECO:0000256" key="1">
    <source>
        <dbReference type="ARBA" id="ARBA00007074"/>
    </source>
</evidence>
<evidence type="ECO:0000256" key="3">
    <source>
        <dbReference type="ARBA" id="ARBA00022801"/>
    </source>
</evidence>
<evidence type="ECO:0000313" key="6">
    <source>
        <dbReference type="EMBL" id="MFM9612172.1"/>
    </source>
</evidence>
<comment type="similarity">
    <text evidence="1">Belongs to the peptidase C40 family.</text>
</comment>
<accession>A0ABW9HVN9</accession>
<dbReference type="InterPro" id="IPR000064">
    <property type="entry name" value="NLP_P60_dom"/>
</dbReference>
<dbReference type="Pfam" id="PF00877">
    <property type="entry name" value="NLPC_P60"/>
    <property type="match status" value="1"/>
</dbReference>
<protein>
    <submittedName>
        <fullName evidence="6">NlpC/P60 family protein</fullName>
    </submittedName>
</protein>
<keyword evidence="2" id="KW-0645">Protease</keyword>
<evidence type="ECO:0000259" key="5">
    <source>
        <dbReference type="PROSITE" id="PS51935"/>
    </source>
</evidence>